<dbReference type="GO" id="GO:0008270">
    <property type="term" value="F:zinc ion binding"/>
    <property type="evidence" value="ECO:0007669"/>
    <property type="project" value="InterPro"/>
</dbReference>
<organism evidence="1 2">
    <name type="scientific">Psilocybe cyanescens</name>
    <dbReference type="NCBI Taxonomy" id="93625"/>
    <lineage>
        <taxon>Eukaryota</taxon>
        <taxon>Fungi</taxon>
        <taxon>Dikarya</taxon>
        <taxon>Basidiomycota</taxon>
        <taxon>Agaricomycotina</taxon>
        <taxon>Agaricomycetes</taxon>
        <taxon>Agaricomycetidae</taxon>
        <taxon>Agaricales</taxon>
        <taxon>Agaricineae</taxon>
        <taxon>Strophariaceae</taxon>
        <taxon>Psilocybe</taxon>
    </lineage>
</organism>
<evidence type="ECO:0000313" key="1">
    <source>
        <dbReference type="EMBL" id="PPQ69741.1"/>
    </source>
</evidence>
<reference evidence="1 2" key="1">
    <citation type="journal article" date="2018" name="Evol. Lett.">
        <title>Horizontal gene cluster transfer increased hallucinogenic mushroom diversity.</title>
        <authorList>
            <person name="Reynolds H.T."/>
            <person name="Vijayakumar V."/>
            <person name="Gluck-Thaler E."/>
            <person name="Korotkin H.B."/>
            <person name="Matheny P.B."/>
            <person name="Slot J.C."/>
        </authorList>
    </citation>
    <scope>NUCLEOTIDE SEQUENCE [LARGE SCALE GENOMIC DNA]</scope>
    <source>
        <strain evidence="1 2">2631</strain>
    </source>
</reference>
<name>A0A409VTY2_PSICY</name>
<evidence type="ECO:0000313" key="2">
    <source>
        <dbReference type="Proteomes" id="UP000283269"/>
    </source>
</evidence>
<sequence length="324" mass="36367">MFNRKHFPTEPTSSSLPPELLTSYPWTNFDITEVSSGELIDRVEYSKQEWKCAAPCKATRDGVQLRKIRIGELIWMNTGTKKHWGCLSEKNRNNIRLRVSGEDHLNGFNDLLVEDKIRVVSDMGWGSAAKYINIRSVSPLGSIYTGPHQRSVSVSKADNFEIPVLPSEKKIGAQHSGGFAGNRDADPIIEYVLVFKTSSCIKLIVDPRMPVVASTSRISTFEPIISFPDGPLPPLDFRFRAPASAPSHKTMDISRKFSSYKENPTSIVGKKFRFNDGNRIWEASEIVFGKKGWGSVTVEGEDESYKFDYEVLMSMLKHGVLDEA</sequence>
<keyword evidence="2" id="KW-1185">Reference proteome</keyword>
<protein>
    <submittedName>
        <fullName evidence="1">Uncharacterized protein</fullName>
    </submittedName>
</protein>
<dbReference type="InterPro" id="IPR036957">
    <property type="entry name" value="Znf_PARP_sf"/>
</dbReference>
<dbReference type="GO" id="GO:0003677">
    <property type="term" value="F:DNA binding"/>
    <property type="evidence" value="ECO:0007669"/>
    <property type="project" value="InterPro"/>
</dbReference>
<dbReference type="EMBL" id="NHYD01003925">
    <property type="protein sequence ID" value="PPQ69741.1"/>
    <property type="molecule type" value="Genomic_DNA"/>
</dbReference>
<gene>
    <name evidence="1" type="ORF">CVT25_010450</name>
</gene>
<dbReference type="AlphaFoldDB" id="A0A409VTY2"/>
<dbReference type="Gene3D" id="3.30.1740.10">
    <property type="entry name" value="Zinc finger, PARP-type"/>
    <property type="match status" value="1"/>
</dbReference>
<proteinExistence type="predicted"/>
<dbReference type="Proteomes" id="UP000283269">
    <property type="component" value="Unassembled WGS sequence"/>
</dbReference>
<dbReference type="InParanoid" id="A0A409VTY2"/>
<accession>A0A409VTY2</accession>
<comment type="caution">
    <text evidence="1">The sequence shown here is derived from an EMBL/GenBank/DDBJ whole genome shotgun (WGS) entry which is preliminary data.</text>
</comment>